<evidence type="ECO:0000313" key="1">
    <source>
        <dbReference type="EMBL" id="MEJ8632324.1"/>
    </source>
</evidence>
<protein>
    <submittedName>
        <fullName evidence="1">Type II toxin-antitoxin system RelE/ParE family toxin</fullName>
    </submittedName>
</protein>
<name>A0ACC6PLN4_9ACTN</name>
<proteinExistence type="predicted"/>
<dbReference type="EMBL" id="JBBKAJ010000012">
    <property type="protein sequence ID" value="MEJ8632324.1"/>
    <property type="molecule type" value="Genomic_DNA"/>
</dbReference>
<reference evidence="1" key="1">
    <citation type="submission" date="2024-03" db="EMBL/GenBank/DDBJ databases">
        <title>Novel Streptomyces species of biotechnological and ecological value are a feature of Machair soil.</title>
        <authorList>
            <person name="Prole J.R."/>
            <person name="Goodfellow M."/>
            <person name="Allenby N."/>
            <person name="Ward A.C."/>
        </authorList>
    </citation>
    <scope>NUCLEOTIDE SEQUENCE</scope>
    <source>
        <strain evidence="1">MS2.AVA.5</strain>
    </source>
</reference>
<gene>
    <name evidence="1" type="ORF">WKI67_02480</name>
</gene>
<keyword evidence="2" id="KW-1185">Reference proteome</keyword>
<dbReference type="Proteomes" id="UP001377168">
    <property type="component" value="Unassembled WGS sequence"/>
</dbReference>
<sequence length="82" mass="9053">MSWSVTWEPTALNEAVGHLKADPAGVDALLHATDRLADDPAPDGSRAWGSSHRRLHSGPWRILYRIDAQNRTLHIEHVGHTG</sequence>
<accession>A0ACC6PLN4</accession>
<comment type="caution">
    <text evidence="1">The sequence shown here is derived from an EMBL/GenBank/DDBJ whole genome shotgun (WGS) entry which is preliminary data.</text>
</comment>
<evidence type="ECO:0000313" key="2">
    <source>
        <dbReference type="Proteomes" id="UP001377168"/>
    </source>
</evidence>
<organism evidence="1 2">
    <name type="scientific">Streptomyces achmelvichensis</name>
    <dbReference type="NCBI Taxonomy" id="3134111"/>
    <lineage>
        <taxon>Bacteria</taxon>
        <taxon>Bacillati</taxon>
        <taxon>Actinomycetota</taxon>
        <taxon>Actinomycetes</taxon>
        <taxon>Kitasatosporales</taxon>
        <taxon>Streptomycetaceae</taxon>
        <taxon>Streptomyces</taxon>
    </lineage>
</organism>